<name>A0A1M5Y614_9BACT</name>
<dbReference type="STRING" id="1121409.SAMN02745124_03675"/>
<dbReference type="PROSITE" id="PS01124">
    <property type="entry name" value="HTH_ARAC_FAMILY_2"/>
    <property type="match status" value="1"/>
</dbReference>
<dbReference type="PANTHER" id="PTHR43436:SF1">
    <property type="entry name" value="TRANSCRIPTIONAL REGULATORY PROTEIN"/>
    <property type="match status" value="1"/>
</dbReference>
<evidence type="ECO:0000313" key="5">
    <source>
        <dbReference type="Proteomes" id="UP000184139"/>
    </source>
</evidence>
<keyword evidence="1" id="KW-0805">Transcription regulation</keyword>
<dbReference type="GO" id="GO:0043565">
    <property type="term" value="F:sequence-specific DNA binding"/>
    <property type="evidence" value="ECO:0007669"/>
    <property type="project" value="InterPro"/>
</dbReference>
<dbReference type="OrthoDB" id="9802263at2"/>
<proteinExistence type="predicted"/>
<dbReference type="InterPro" id="IPR018060">
    <property type="entry name" value="HTH_AraC"/>
</dbReference>
<keyword evidence="5" id="KW-1185">Reference proteome</keyword>
<dbReference type="SMART" id="SM00342">
    <property type="entry name" value="HTH_ARAC"/>
    <property type="match status" value="1"/>
</dbReference>
<gene>
    <name evidence="4" type="ORF">SAMN02745124_03675</name>
</gene>
<feature type="domain" description="HTH araC/xylS-type" evidence="3">
    <location>
        <begin position="201"/>
        <end position="299"/>
    </location>
</feature>
<dbReference type="Pfam" id="PF12833">
    <property type="entry name" value="HTH_18"/>
    <property type="match status" value="1"/>
</dbReference>
<reference evidence="4 5" key="1">
    <citation type="submission" date="2016-11" db="EMBL/GenBank/DDBJ databases">
        <authorList>
            <person name="Jaros S."/>
            <person name="Januszkiewicz K."/>
            <person name="Wedrychowicz H."/>
        </authorList>
    </citation>
    <scope>NUCLEOTIDE SEQUENCE [LARGE SCALE GENOMIC DNA]</scope>
    <source>
        <strain evidence="4 5">DSM 9705</strain>
    </source>
</reference>
<protein>
    <submittedName>
        <fullName evidence="4">Transcriptional regulator, AraC family</fullName>
    </submittedName>
</protein>
<dbReference type="SUPFAM" id="SSF46689">
    <property type="entry name" value="Homeodomain-like"/>
    <property type="match status" value="2"/>
</dbReference>
<dbReference type="EMBL" id="FQXS01000028">
    <property type="protein sequence ID" value="SHI07432.1"/>
    <property type="molecule type" value="Genomic_DNA"/>
</dbReference>
<sequence length="309" mass="34799">MKEKIVNENIKNALVSLGTSIAKWTDGMERIETLVPGLALFKRYEPTDPMGGMYEPGICIIAQGEKRVLLGNETYVYDADHYLITAVHLPTIAEVTSASKDKPYLGLRLKFDLQDLSQLMADSKLPPPRVQQSPRGIATGKVTLPLLSCFGRLIDLLEEEEDIPVLAPVITREITYRLLTGDQGKRLRQIAAVFSQGRQIAQTIDWIKSNYAEPIRIEDLAKQVNMSISTFHHHFKSITAMTPLQFQKNLRLNEARRLMLAEPTDAATVSFLVGYESPSQFNREYSRLFGAPPLRDIKKLREMPNEGMA</sequence>
<dbReference type="Gene3D" id="1.10.10.60">
    <property type="entry name" value="Homeodomain-like"/>
    <property type="match status" value="1"/>
</dbReference>
<evidence type="ECO:0000256" key="1">
    <source>
        <dbReference type="ARBA" id="ARBA00023015"/>
    </source>
</evidence>
<dbReference type="InterPro" id="IPR009594">
    <property type="entry name" value="Tscrpt_reg_HTH_AraC_N"/>
</dbReference>
<dbReference type="PANTHER" id="PTHR43436">
    <property type="entry name" value="ARAC-FAMILY TRANSCRIPTIONAL REGULATOR"/>
    <property type="match status" value="1"/>
</dbReference>
<dbReference type="Proteomes" id="UP000184139">
    <property type="component" value="Unassembled WGS sequence"/>
</dbReference>
<dbReference type="RefSeq" id="WP_073378369.1">
    <property type="nucleotide sequence ID" value="NZ_FQXS01000028.1"/>
</dbReference>
<evidence type="ECO:0000256" key="2">
    <source>
        <dbReference type="ARBA" id="ARBA00023163"/>
    </source>
</evidence>
<evidence type="ECO:0000259" key="3">
    <source>
        <dbReference type="PROSITE" id="PS01124"/>
    </source>
</evidence>
<evidence type="ECO:0000313" key="4">
    <source>
        <dbReference type="EMBL" id="SHI07432.1"/>
    </source>
</evidence>
<dbReference type="InterPro" id="IPR009057">
    <property type="entry name" value="Homeodomain-like_sf"/>
</dbReference>
<dbReference type="GO" id="GO:0003700">
    <property type="term" value="F:DNA-binding transcription factor activity"/>
    <property type="evidence" value="ECO:0007669"/>
    <property type="project" value="InterPro"/>
</dbReference>
<dbReference type="AlphaFoldDB" id="A0A1M5Y614"/>
<accession>A0A1M5Y614</accession>
<organism evidence="4 5">
    <name type="scientific">Desulfofustis glycolicus DSM 9705</name>
    <dbReference type="NCBI Taxonomy" id="1121409"/>
    <lineage>
        <taxon>Bacteria</taxon>
        <taxon>Pseudomonadati</taxon>
        <taxon>Thermodesulfobacteriota</taxon>
        <taxon>Desulfobulbia</taxon>
        <taxon>Desulfobulbales</taxon>
        <taxon>Desulfocapsaceae</taxon>
        <taxon>Desulfofustis</taxon>
    </lineage>
</organism>
<keyword evidence="2" id="KW-0804">Transcription</keyword>
<dbReference type="Pfam" id="PF06719">
    <property type="entry name" value="AraC_N"/>
    <property type="match status" value="1"/>
</dbReference>